<gene>
    <name evidence="1" type="ORF">EWH08_17110</name>
</gene>
<name>A0A4Q4IY31_9SPHN</name>
<comment type="caution">
    <text evidence="1">The sequence shown here is derived from an EMBL/GenBank/DDBJ whole genome shotgun (WGS) entry which is preliminary data.</text>
</comment>
<reference evidence="1 2" key="1">
    <citation type="submission" date="2019-02" db="EMBL/GenBank/DDBJ databases">
        <authorList>
            <person name="Feng G."/>
        </authorList>
    </citation>
    <scope>NUCLEOTIDE SEQUENCE [LARGE SCALE GENOMIC DNA]</scope>
    <source>
        <strain evidence="1 2">DSM 26779</strain>
    </source>
</reference>
<dbReference type="AlphaFoldDB" id="A0A4Q4IY31"/>
<proteinExistence type="predicted"/>
<protein>
    <submittedName>
        <fullName evidence="1">Uncharacterized protein</fullName>
    </submittedName>
</protein>
<evidence type="ECO:0000313" key="2">
    <source>
        <dbReference type="Proteomes" id="UP000292734"/>
    </source>
</evidence>
<evidence type="ECO:0000313" key="1">
    <source>
        <dbReference type="EMBL" id="RYL98571.1"/>
    </source>
</evidence>
<organism evidence="1 2">
    <name type="scientific">Sphingobium indicum</name>
    <dbReference type="NCBI Taxonomy" id="332055"/>
    <lineage>
        <taxon>Bacteria</taxon>
        <taxon>Pseudomonadati</taxon>
        <taxon>Pseudomonadota</taxon>
        <taxon>Alphaproteobacteria</taxon>
        <taxon>Sphingomonadales</taxon>
        <taxon>Sphingomonadaceae</taxon>
        <taxon>Sphingobium</taxon>
    </lineage>
</organism>
<sequence>MTLADLLGALPPVVPEQPAFPRRLLGAFRRKSITFCTGVTDERTVVYWFQSRSFTIDLRLPDGAATSVTDRQGWVGDTLWDAESQQMSWSVATSYQPRNQWPEPAILRFIGNSVLEFAPSGAYVEDWRQQCFRGPLLGLRLLSLHDEETGRDLPMDGGLIVAGGHVAYAQSRLPRLDAALRNAADLDRALADRLLTAEEIESYEVSVALNGWAIDHSTRTGRIGQQIASGEFALQPDGSILLSRPVGGRTCRLRLAVDIHVPDFTFDRRTQAASPAPDWMEKEKSHLFRHAMIAA</sequence>
<dbReference type="EMBL" id="SEOM01000008">
    <property type="protein sequence ID" value="RYL98571.1"/>
    <property type="molecule type" value="Genomic_DNA"/>
</dbReference>
<dbReference type="Proteomes" id="UP000292734">
    <property type="component" value="Unassembled WGS sequence"/>
</dbReference>
<accession>A0A4Q4IY31</accession>
<dbReference type="RefSeq" id="WP_025772419.1">
    <property type="nucleotide sequence ID" value="NZ_JACBZE010000009.1"/>
</dbReference>